<feature type="region of interest" description="Disordered" evidence="1">
    <location>
        <begin position="629"/>
        <end position="656"/>
    </location>
</feature>
<evidence type="ECO:0000259" key="2">
    <source>
        <dbReference type="Pfam" id="PF20248"/>
    </source>
</evidence>
<keyword evidence="4" id="KW-1185">Reference proteome</keyword>
<feature type="compositionally biased region" description="Polar residues" evidence="1">
    <location>
        <begin position="647"/>
        <end position="656"/>
    </location>
</feature>
<dbReference type="Proteomes" id="UP000799539">
    <property type="component" value="Unassembled WGS sequence"/>
</dbReference>
<sequence>MAIGTEHRVDAYHINIGVGDCAILVHAIVTWDDSAGFRQVTARERQKVVLVDGGYSELIEGETGFNSGNAWNLQSCIKAIRRQYSVPGNGVPDDLRFDAVVISHWDADHYSGVLANLFDSEMINVIPKHNKNWARTYRPLLLKYDNAGNPETVLYMPVWPPWGSKPFQRLAHTTVNGREHLHYLFKYNEDTEEAAVLNTMLVRMKEDEILGTEVFSGNALAGQYSAIADLTLLLNNRPLPAGEPGLFIIAARQQILGMAAKAPLAQGSENFTNKTSIVLVVVWPSGRASHYLAGDLDGVAEVKVSKWLNRPITTIKGSHHGAESSTPMEMLDTYMPRSIVLSSGNKYGHPRWEHIILLWYFFKLDYLNMPANAKPLYCTTYPYFFAKIQQGVGLVYKREKISLSELDPGSAWVDRLSFVIDFLKNTPQHVALADIYRGDFADWFDQFLQMHGRPTWDDVYQWIMDKAEICWGDISPIQADATDAQISGVWNDAAGAFNQIGYLRVECCDSADDGGIFIRYVNSYKEYTHNGRQENCVGYNAPANAQHPFMLMAVRSASRNAPLSAASMPIAGGPEQSQWEATLDLTAATKITAGNGSLVVSQFARPLEPNKRVRGRGLVVSSANVTFPPAFNTDEMQGSPPQEKGQGPTQITPSNASSNNIKLLALSGNAIYLTASRLKKQADSVKTFGSNDKQVDDFISALHCGSLALEQTPVKDTTIAVYGEDEVMLWMQKVLDAKTMRVTYDNKGNIGGAELTTAAGLKFTTDAIATSFKLAPSVPSGSGFHGLTSFGVVTQQNALLLGLDSRSFKLGPDDKSPVMLGTVLETLKVPYPTKSPLMQIVGQMKVSLDTDSQNNQYGPRNAIWFSPEESYLTTLRLQFVAGSDFSKDINDMLGSVLENFKVTGLTFVVKKMATWSYRKTKTVAIIRGKLTTILDFSITIPSSNKTFTFQAIFDVEAAQIVVTILINELGFLDHAIEWVAESLGISKDDFKNFKQWLDKGQSSGTHASLPDVRRISLIFSRNAAGSASSITSASLDLQLTLKVGQSQDSAKPAVVLLTFNWRKAGGSSLKGHLWCMPPALLSDSTRILRPTWEVHNELRVLPETDQQPYLDLRTLLPGNSTIQNIPEGIPTKISAVTVELSATKFSVQGTMVGEEPPPGDFPKLYIGEISLGAAYTWDSSAEPGRSQSFFGLNIRAGLVPRQDALHHEIARLNGQMLYNNGSWAFLAVAEDVYVSNLIDLFDENSKLSIASVMGNIHIPVFRLQYMYRKVGEHSVGSSFKANGRVVLGDFELALDFQYDMPGMKGWSFSASLADSEDISKSSTVGAIARSIADSGDLIELPSFLADLQIPKPQRGEGLVGLLCSKFEESGLCFLAYANIPPLLACFIQYKRFKRKQDTAEPNTKRIIKASVATLPKVEVPLVGDLTQPFDEMFFLWVQDVVPKNAQTTADDDKGGKTAEPRGVTLEELNAINAQVEEANKKSSTPVAQPILYKPTKKKHEPTDVVLKAGWHFMITAKNTKGEHQVILDYVFGSSRVDKNANKDNSEEPTGATNNKNGNKKAVPAPEGDAQLAPMNKKSGPITINNIGFAYKDDKLSIILDAEFLLGPVTLDLLGFGLTINFAKRTDGEKKGLLPTLMDIGLDDISVSLGGMGVAFEKQPITIAGLYVHVNKPPVEYFAGGIVIGFQPWMFMAAGFYGKTGPTLPALPPSASEDDKNKRKAEIQRLTFESVFIFLKLDGPLIEFGFANVSGITGGFGYNVDLRWPRISEVTDFPFVASGKTAGAPLDTLKKLTTPGNGGWVNPSLGSMWVAAGLKVDAFEVLSIDAVIAIQWSPSVKIGIFGVAICDVPSQKAEFKFAHVELGILATVDPGAGVMKIEAQLSPNSYILHPSCHVTGGFAMYRWWKPTNAQLQGQESQHSDDDWVFTVGGYHPLFRVPAHYPKPDRLKISWSLDDTLSITGEAYFAITPKMCMAGGHLNASLNIGALSAWFDAFVNFLINYEPFYFQGDGGVSVGVRFVMDLWLVTVTINVEIGATLHIEGPPVFGTVHVNFWVFGFDVKFGSPKSAPDRLTLSDFYEAVLKTATKTGGSIARAHTFNCLSGLIPAEGQDSPNSRTVWRVRQGQFSFGVESSFALSSAAFEFEKDHQKLDDNPNVYGKPLQAPNALLSTMKVTIYHNTTTTAAGSGSDEAWSFERVMKSGAKGLWQQYDANQDPSKNSTDINSLLDGGDVSNPLLMGIKLTPPPPHRSDDKLLKFNPSKGVVTRVEPEGSTKEKPIKYEFPEPASSGEAWMARARMNDLQKQYDTIKEAWERPESDPDENVNLWAEAMRWSAVNPTAEPLTGKLPVNLLRKFDDLYIRAPCLVVT</sequence>
<dbReference type="InterPro" id="IPR046538">
    <property type="entry name" value="DUF6603"/>
</dbReference>
<reference evidence="3" key="1">
    <citation type="journal article" date="2020" name="Stud. Mycol.">
        <title>101 Dothideomycetes genomes: a test case for predicting lifestyles and emergence of pathogens.</title>
        <authorList>
            <person name="Haridas S."/>
            <person name="Albert R."/>
            <person name="Binder M."/>
            <person name="Bloem J."/>
            <person name="Labutti K."/>
            <person name="Salamov A."/>
            <person name="Andreopoulos B."/>
            <person name="Baker S."/>
            <person name="Barry K."/>
            <person name="Bills G."/>
            <person name="Bluhm B."/>
            <person name="Cannon C."/>
            <person name="Castanera R."/>
            <person name="Culley D."/>
            <person name="Daum C."/>
            <person name="Ezra D."/>
            <person name="Gonzalez J."/>
            <person name="Henrissat B."/>
            <person name="Kuo A."/>
            <person name="Liang C."/>
            <person name="Lipzen A."/>
            <person name="Lutzoni F."/>
            <person name="Magnuson J."/>
            <person name="Mondo S."/>
            <person name="Nolan M."/>
            <person name="Ohm R."/>
            <person name="Pangilinan J."/>
            <person name="Park H.-J."/>
            <person name="Ramirez L."/>
            <person name="Alfaro M."/>
            <person name="Sun H."/>
            <person name="Tritt A."/>
            <person name="Yoshinaga Y."/>
            <person name="Zwiers L.-H."/>
            <person name="Turgeon B."/>
            <person name="Goodwin S."/>
            <person name="Spatafora J."/>
            <person name="Crous P."/>
            <person name="Grigoriev I."/>
        </authorList>
    </citation>
    <scope>NUCLEOTIDE SEQUENCE</scope>
    <source>
        <strain evidence="3">SCOH1-5</strain>
    </source>
</reference>
<protein>
    <recommendedName>
        <fullName evidence="2">DUF6603 domain-containing protein</fullName>
    </recommendedName>
</protein>
<dbReference type="OrthoDB" id="3635318at2759"/>
<organism evidence="3 4">
    <name type="scientific">Cercospora zeae-maydis SCOH1-5</name>
    <dbReference type="NCBI Taxonomy" id="717836"/>
    <lineage>
        <taxon>Eukaryota</taxon>
        <taxon>Fungi</taxon>
        <taxon>Dikarya</taxon>
        <taxon>Ascomycota</taxon>
        <taxon>Pezizomycotina</taxon>
        <taxon>Dothideomycetes</taxon>
        <taxon>Dothideomycetidae</taxon>
        <taxon>Mycosphaerellales</taxon>
        <taxon>Mycosphaerellaceae</taxon>
        <taxon>Cercospora</taxon>
    </lineage>
</organism>
<evidence type="ECO:0000313" key="3">
    <source>
        <dbReference type="EMBL" id="KAF2217281.1"/>
    </source>
</evidence>
<evidence type="ECO:0000313" key="4">
    <source>
        <dbReference type="Proteomes" id="UP000799539"/>
    </source>
</evidence>
<gene>
    <name evidence="3" type="ORF">CERZMDRAFT_93332</name>
</gene>
<name>A0A6A6FV69_9PEZI</name>
<dbReference type="EMBL" id="ML992663">
    <property type="protein sequence ID" value="KAF2217281.1"/>
    <property type="molecule type" value="Genomic_DNA"/>
</dbReference>
<feature type="region of interest" description="Disordered" evidence="1">
    <location>
        <begin position="1537"/>
        <end position="1576"/>
    </location>
</feature>
<dbReference type="InterPro" id="IPR036866">
    <property type="entry name" value="RibonucZ/Hydroxyglut_hydro"/>
</dbReference>
<feature type="compositionally biased region" description="Low complexity" evidence="1">
    <location>
        <begin position="1549"/>
        <end position="1561"/>
    </location>
</feature>
<dbReference type="Gene3D" id="3.60.15.10">
    <property type="entry name" value="Ribonuclease Z/Hydroxyacylglutathione hydrolase-like"/>
    <property type="match status" value="1"/>
</dbReference>
<dbReference type="InterPro" id="IPR052159">
    <property type="entry name" value="Competence_DNA_uptake"/>
</dbReference>
<evidence type="ECO:0000256" key="1">
    <source>
        <dbReference type="SAM" id="MobiDB-lite"/>
    </source>
</evidence>
<dbReference type="PANTHER" id="PTHR30619">
    <property type="entry name" value="DNA INTERNALIZATION/COMPETENCE PROTEIN COMEC/REC2"/>
    <property type="match status" value="1"/>
</dbReference>
<dbReference type="PANTHER" id="PTHR30619:SF1">
    <property type="entry name" value="RECOMBINATION PROTEIN 2"/>
    <property type="match status" value="1"/>
</dbReference>
<proteinExistence type="predicted"/>
<dbReference type="Pfam" id="PF20248">
    <property type="entry name" value="DUF6603"/>
    <property type="match status" value="1"/>
</dbReference>
<dbReference type="SUPFAM" id="SSF56281">
    <property type="entry name" value="Metallo-hydrolase/oxidoreductase"/>
    <property type="match status" value="1"/>
</dbReference>
<accession>A0A6A6FV69</accession>
<feature type="domain" description="DUF6603" evidence="2">
    <location>
        <begin position="1575"/>
        <end position="2128"/>
    </location>
</feature>